<proteinExistence type="predicted"/>
<reference evidence="1" key="1">
    <citation type="journal article" date="2018" name="Genome Biol.">
        <title>SKESA: strategic k-mer extension for scrupulous assemblies.</title>
        <authorList>
            <person name="Souvorov A."/>
            <person name="Agarwala R."/>
            <person name="Lipman D.J."/>
        </authorList>
    </citation>
    <scope>NUCLEOTIDE SEQUENCE</scope>
    <source>
        <strain evidence="1">N26921</strain>
    </source>
</reference>
<dbReference type="AlphaFoldDB" id="A0A740TKR2"/>
<comment type="caution">
    <text evidence="1">The sequence shown here is derived from an EMBL/GenBank/DDBJ whole genome shotgun (WGS) entry which is preliminary data.</text>
</comment>
<gene>
    <name evidence="1" type="ORF">G9C53_005062</name>
</gene>
<protein>
    <submittedName>
        <fullName evidence="1">Uncharacterized protein</fullName>
    </submittedName>
</protein>
<accession>A0A740TKR2</accession>
<name>A0A740TKR2_SALTM</name>
<sequence length="117" mass="13545">MEKIPFPNQLDIKSKGFQPLIIEGICIDDYLDELKTIKTSDKLNDRKDEIDSLQEKINNDIEQLNKSFIVKSYKLIIRDTLEIDDVESKVKAQSHKFTHTEFVNCKEKDASSSYSGF</sequence>
<dbReference type="EMBL" id="DAATVL010000106">
    <property type="protein sequence ID" value="HAF0292654.1"/>
    <property type="molecule type" value="Genomic_DNA"/>
</dbReference>
<feature type="non-terminal residue" evidence="1">
    <location>
        <position position="117"/>
    </location>
</feature>
<reference evidence="1" key="2">
    <citation type="submission" date="2018-07" db="EMBL/GenBank/DDBJ databases">
        <authorList>
            <consortium name="NCBI Pathogen Detection Project"/>
        </authorList>
    </citation>
    <scope>NUCLEOTIDE SEQUENCE</scope>
    <source>
        <strain evidence="1">N26921</strain>
    </source>
</reference>
<evidence type="ECO:0000313" key="1">
    <source>
        <dbReference type="EMBL" id="HAF0292654.1"/>
    </source>
</evidence>
<organism evidence="1">
    <name type="scientific">Salmonella enterica subsp. enterica serovar Typhimurium var. 5-</name>
    <dbReference type="NCBI Taxonomy" id="1620419"/>
    <lineage>
        <taxon>Bacteria</taxon>
        <taxon>Pseudomonadati</taxon>
        <taxon>Pseudomonadota</taxon>
        <taxon>Gammaproteobacteria</taxon>
        <taxon>Enterobacterales</taxon>
        <taxon>Enterobacteriaceae</taxon>
        <taxon>Salmonella</taxon>
    </lineage>
</organism>